<feature type="non-terminal residue" evidence="1">
    <location>
        <position position="169"/>
    </location>
</feature>
<dbReference type="AlphaFoldDB" id="A0A9P6FUV5"/>
<accession>A0A9P6FUV5</accession>
<dbReference type="Proteomes" id="UP000780801">
    <property type="component" value="Unassembled WGS sequence"/>
</dbReference>
<name>A0A9P6FUV5_9FUNG</name>
<keyword evidence="2" id="KW-1185">Reference proteome</keyword>
<comment type="caution">
    <text evidence="1">The sequence shown here is derived from an EMBL/GenBank/DDBJ whole genome shotgun (WGS) entry which is preliminary data.</text>
</comment>
<reference evidence="1" key="1">
    <citation type="journal article" date="2020" name="Fungal Divers.">
        <title>Resolving the Mortierellaceae phylogeny through synthesis of multi-gene phylogenetics and phylogenomics.</title>
        <authorList>
            <person name="Vandepol N."/>
            <person name="Liber J."/>
            <person name="Desiro A."/>
            <person name="Na H."/>
            <person name="Kennedy M."/>
            <person name="Barry K."/>
            <person name="Grigoriev I.V."/>
            <person name="Miller A.N."/>
            <person name="O'Donnell K."/>
            <person name="Stajich J.E."/>
            <person name="Bonito G."/>
        </authorList>
    </citation>
    <scope>NUCLEOTIDE SEQUENCE</scope>
    <source>
        <strain evidence="1">KOD1015</strain>
    </source>
</reference>
<evidence type="ECO:0000313" key="1">
    <source>
        <dbReference type="EMBL" id="KAF9581822.1"/>
    </source>
</evidence>
<proteinExistence type="predicted"/>
<protein>
    <submittedName>
        <fullName evidence="1">Uncharacterized protein</fullName>
    </submittedName>
</protein>
<sequence>MAPIALHLIAAVDDTRHQSGGSIPPSRPIIYLPRDLVLLHRLRSSVVALRVQGAGAGEELSTPIYAIVRIYSCESLLFRKGSQYPSKLSSRVTGDPSQKSWEAVASNLLAWEIKQQYLHRRMAASLTPQGYSDDADVSLDGLDITLEAESVCLELYLSKELTVMMNEVL</sequence>
<dbReference type="EMBL" id="JAABOA010001310">
    <property type="protein sequence ID" value="KAF9581822.1"/>
    <property type="molecule type" value="Genomic_DNA"/>
</dbReference>
<organism evidence="1 2">
    <name type="scientific">Lunasporangiospora selenospora</name>
    <dbReference type="NCBI Taxonomy" id="979761"/>
    <lineage>
        <taxon>Eukaryota</taxon>
        <taxon>Fungi</taxon>
        <taxon>Fungi incertae sedis</taxon>
        <taxon>Mucoromycota</taxon>
        <taxon>Mortierellomycotina</taxon>
        <taxon>Mortierellomycetes</taxon>
        <taxon>Mortierellales</taxon>
        <taxon>Mortierellaceae</taxon>
        <taxon>Lunasporangiospora</taxon>
    </lineage>
</organism>
<gene>
    <name evidence="1" type="ORF">BGW38_001031</name>
</gene>
<evidence type="ECO:0000313" key="2">
    <source>
        <dbReference type="Proteomes" id="UP000780801"/>
    </source>
</evidence>